<dbReference type="Proteomes" id="UP000192920">
    <property type="component" value="Unassembled WGS sequence"/>
</dbReference>
<protein>
    <submittedName>
        <fullName evidence="1">Uncharacterized protein</fullName>
    </submittedName>
</protein>
<evidence type="ECO:0000313" key="2">
    <source>
        <dbReference type="Proteomes" id="UP000192920"/>
    </source>
</evidence>
<proteinExistence type="predicted"/>
<dbReference type="EMBL" id="FXAG01000003">
    <property type="protein sequence ID" value="SMF04006.1"/>
    <property type="molecule type" value="Genomic_DNA"/>
</dbReference>
<sequence>MMNTSDELTFIPKYASPHTRTALAQLERARIVDPNDKRKIHVTTVEDGSIQEIATCWRVKNDEEGDLLIVEVELVEKISRFELPFSHAVHFADEAQP</sequence>
<name>A0A1Y6BDC2_9NEIS</name>
<dbReference type="AlphaFoldDB" id="A0A1Y6BDC2"/>
<keyword evidence="2" id="KW-1185">Reference proteome</keyword>
<organism evidence="1 2">
    <name type="scientific">Pseudogulbenkiania subflava DSM 22618</name>
    <dbReference type="NCBI Taxonomy" id="1123014"/>
    <lineage>
        <taxon>Bacteria</taxon>
        <taxon>Pseudomonadati</taxon>
        <taxon>Pseudomonadota</taxon>
        <taxon>Betaproteobacteria</taxon>
        <taxon>Neisseriales</taxon>
        <taxon>Chromobacteriaceae</taxon>
        <taxon>Pseudogulbenkiania</taxon>
    </lineage>
</organism>
<accession>A0A1Y6BDC2</accession>
<dbReference type="RefSeq" id="WP_085275247.1">
    <property type="nucleotide sequence ID" value="NZ_FXAG01000003.1"/>
</dbReference>
<evidence type="ECO:0000313" key="1">
    <source>
        <dbReference type="EMBL" id="SMF04006.1"/>
    </source>
</evidence>
<gene>
    <name evidence="1" type="ORF">SAMN02745746_00917</name>
</gene>
<reference evidence="2" key="1">
    <citation type="submission" date="2017-04" db="EMBL/GenBank/DDBJ databases">
        <authorList>
            <person name="Varghese N."/>
            <person name="Submissions S."/>
        </authorList>
    </citation>
    <scope>NUCLEOTIDE SEQUENCE [LARGE SCALE GENOMIC DNA]</scope>
    <source>
        <strain evidence="2">DSM 22618</strain>
    </source>
</reference>